<organism evidence="1 2">
    <name type="scientific">Anas platyrhynchos</name>
    <name type="common">Mallard</name>
    <name type="synonym">Anas boschas</name>
    <dbReference type="NCBI Taxonomy" id="8839"/>
    <lineage>
        <taxon>Eukaryota</taxon>
        <taxon>Metazoa</taxon>
        <taxon>Chordata</taxon>
        <taxon>Craniata</taxon>
        <taxon>Vertebrata</taxon>
        <taxon>Euteleostomi</taxon>
        <taxon>Archelosauria</taxon>
        <taxon>Archosauria</taxon>
        <taxon>Dinosauria</taxon>
        <taxon>Saurischia</taxon>
        <taxon>Theropoda</taxon>
        <taxon>Coelurosauria</taxon>
        <taxon>Aves</taxon>
        <taxon>Neognathae</taxon>
        <taxon>Galloanserae</taxon>
        <taxon>Anseriformes</taxon>
        <taxon>Anatidae</taxon>
        <taxon>Anatinae</taxon>
        <taxon>Anas</taxon>
    </lineage>
</organism>
<reference evidence="2" key="1">
    <citation type="journal article" date="2013" name="Nat. Genet.">
        <title>The duck genome and transcriptome provide insight into an avian influenza virus reservoir species.</title>
        <authorList>
            <person name="Huang Y."/>
            <person name="Li Y."/>
            <person name="Burt D.W."/>
            <person name="Chen H."/>
            <person name="Zhang Y."/>
            <person name="Qian W."/>
            <person name="Kim H."/>
            <person name="Gan S."/>
            <person name="Zhao Y."/>
            <person name="Li J."/>
            <person name="Yi K."/>
            <person name="Feng H."/>
            <person name="Zhu P."/>
            <person name="Li B."/>
            <person name="Liu Q."/>
            <person name="Fairley S."/>
            <person name="Magor K.E."/>
            <person name="Du Z."/>
            <person name="Hu X."/>
            <person name="Goodman L."/>
            <person name="Tafer H."/>
            <person name="Vignal A."/>
            <person name="Lee T."/>
            <person name="Kim K.W."/>
            <person name="Sheng Z."/>
            <person name="An Y."/>
            <person name="Searle S."/>
            <person name="Herrero J."/>
            <person name="Groenen M.A."/>
            <person name="Crooijmans R.P."/>
            <person name="Faraut T."/>
            <person name="Cai Q."/>
            <person name="Webster R.G."/>
            <person name="Aldridge J.R."/>
            <person name="Warren W.C."/>
            <person name="Bartschat S."/>
            <person name="Kehr S."/>
            <person name="Marz M."/>
            <person name="Stadler P.F."/>
            <person name="Smith J."/>
            <person name="Kraus R.H."/>
            <person name="Zhao Y."/>
            <person name="Ren L."/>
            <person name="Fei J."/>
            <person name="Morisson M."/>
            <person name="Kaiser P."/>
            <person name="Griffin D.K."/>
            <person name="Rao M."/>
            <person name="Pitel F."/>
            <person name="Wang J."/>
            <person name="Li N."/>
        </authorList>
    </citation>
    <scope>NUCLEOTIDE SEQUENCE [LARGE SCALE GENOMIC DNA]</scope>
</reference>
<proteinExistence type="predicted"/>
<protein>
    <submittedName>
        <fullName evidence="1">Uncharacterized protein</fullName>
    </submittedName>
</protein>
<dbReference type="AlphaFoldDB" id="R0LIB5"/>
<sequence>LLCMASQLPSSPGCSSRPSWATVMWDVAPEDLEHQGIGTGSQCSYLPYLLDQLWSSLDMLDGAFWSMEVLCRSSPALCVLGGVFLWRICLWRKARRCQREEVSKIPSASSGMCCHCGYSYNSYEVLHQMEGNIVLMQKHLRELQIYHPKAGRTQRAKRKRKVEDMEEEESIFSTC</sequence>
<name>R0LIB5_ANAPL</name>
<accession>R0LIB5</accession>
<feature type="non-terminal residue" evidence="1">
    <location>
        <position position="1"/>
    </location>
</feature>
<dbReference type="Proteomes" id="UP000296049">
    <property type="component" value="Unassembled WGS sequence"/>
</dbReference>
<gene>
    <name evidence="1" type="ORF">Anapl_07457</name>
</gene>
<dbReference type="EMBL" id="KB743100">
    <property type="protein sequence ID" value="EOB01370.1"/>
    <property type="molecule type" value="Genomic_DNA"/>
</dbReference>
<evidence type="ECO:0000313" key="2">
    <source>
        <dbReference type="Proteomes" id="UP000296049"/>
    </source>
</evidence>
<keyword evidence="2" id="KW-1185">Reference proteome</keyword>
<feature type="non-terminal residue" evidence="1">
    <location>
        <position position="175"/>
    </location>
</feature>
<evidence type="ECO:0000313" key="1">
    <source>
        <dbReference type="EMBL" id="EOB01370.1"/>
    </source>
</evidence>